<dbReference type="Pfam" id="PF07786">
    <property type="entry name" value="HGSNAT_cat"/>
    <property type="match status" value="1"/>
</dbReference>
<keyword evidence="1" id="KW-0472">Membrane</keyword>
<evidence type="ECO:0000313" key="3">
    <source>
        <dbReference type="EMBL" id="GED06603.1"/>
    </source>
</evidence>
<dbReference type="EMBL" id="BJNY01000011">
    <property type="protein sequence ID" value="GED06603.1"/>
    <property type="molecule type" value="Genomic_DNA"/>
</dbReference>
<organism evidence="3 4">
    <name type="scientific">Glutamicibacter uratoxydans</name>
    <name type="common">Arthrobacter uratoxydans</name>
    <dbReference type="NCBI Taxonomy" id="43667"/>
    <lineage>
        <taxon>Bacteria</taxon>
        <taxon>Bacillati</taxon>
        <taxon>Actinomycetota</taxon>
        <taxon>Actinomycetes</taxon>
        <taxon>Micrococcales</taxon>
        <taxon>Micrococcaceae</taxon>
        <taxon>Glutamicibacter</taxon>
    </lineage>
</organism>
<keyword evidence="1" id="KW-0812">Transmembrane</keyword>
<protein>
    <recommendedName>
        <fullName evidence="2">Heparan-alpha-glucosaminide N-acetyltransferase catalytic domain-containing protein</fullName>
    </recommendedName>
</protein>
<feature type="transmembrane region" description="Helical" evidence="1">
    <location>
        <begin position="179"/>
        <end position="200"/>
    </location>
</feature>
<dbReference type="InterPro" id="IPR052529">
    <property type="entry name" value="Bact_Transport_Assoc"/>
</dbReference>
<accession>A0A4Y4DPQ6</accession>
<name>A0A4Y4DPQ6_GLUUR</name>
<dbReference type="PANTHER" id="PTHR30590">
    <property type="entry name" value="INNER MEMBRANE PROTEIN"/>
    <property type="match status" value="1"/>
</dbReference>
<feature type="transmembrane region" description="Helical" evidence="1">
    <location>
        <begin position="12"/>
        <end position="30"/>
    </location>
</feature>
<feature type="transmembrane region" description="Helical" evidence="1">
    <location>
        <begin position="212"/>
        <end position="233"/>
    </location>
</feature>
<dbReference type="InterPro" id="IPR012429">
    <property type="entry name" value="HGSNAT_cat"/>
</dbReference>
<feature type="transmembrane region" description="Helical" evidence="1">
    <location>
        <begin position="285"/>
        <end position="304"/>
    </location>
</feature>
<keyword evidence="4" id="KW-1185">Reference proteome</keyword>
<reference evidence="3 4" key="1">
    <citation type="submission" date="2019-06" db="EMBL/GenBank/DDBJ databases">
        <title>Whole genome shotgun sequence of Glutamicibacter uratoxydans NBRC 15515.</title>
        <authorList>
            <person name="Hosoyama A."/>
            <person name="Uohara A."/>
            <person name="Ohji S."/>
            <person name="Ichikawa N."/>
        </authorList>
    </citation>
    <scope>NUCLEOTIDE SEQUENCE [LARGE SCALE GENOMIC DNA]</scope>
    <source>
        <strain evidence="3 4">NBRC 15515</strain>
    </source>
</reference>
<keyword evidence="1" id="KW-1133">Transmembrane helix</keyword>
<dbReference type="Proteomes" id="UP000316612">
    <property type="component" value="Unassembled WGS sequence"/>
</dbReference>
<dbReference type="AlphaFoldDB" id="A0A4Y4DPQ6"/>
<feature type="transmembrane region" description="Helical" evidence="1">
    <location>
        <begin position="107"/>
        <end position="126"/>
    </location>
</feature>
<feature type="domain" description="Heparan-alpha-glucosaminide N-acetyltransferase catalytic" evidence="2">
    <location>
        <begin position="9"/>
        <end position="207"/>
    </location>
</feature>
<evidence type="ECO:0000259" key="2">
    <source>
        <dbReference type="Pfam" id="PF07786"/>
    </source>
</evidence>
<feature type="transmembrane region" description="Helical" evidence="1">
    <location>
        <begin position="50"/>
        <end position="71"/>
    </location>
</feature>
<evidence type="ECO:0000256" key="1">
    <source>
        <dbReference type="SAM" id="Phobius"/>
    </source>
</evidence>
<dbReference type="RefSeq" id="WP_141364822.1">
    <property type="nucleotide sequence ID" value="NZ_BAAAJL010000013.1"/>
</dbReference>
<feature type="transmembrane region" description="Helical" evidence="1">
    <location>
        <begin position="133"/>
        <end position="151"/>
    </location>
</feature>
<proteinExistence type="predicted"/>
<gene>
    <name evidence="3" type="ORF">AUR04nite_21350</name>
</gene>
<comment type="caution">
    <text evidence="3">The sequence shown here is derived from an EMBL/GenBank/DDBJ whole genome shotgun (WGS) entry which is preliminary data.</text>
</comment>
<dbReference type="PANTHER" id="PTHR30590:SF2">
    <property type="entry name" value="INNER MEMBRANE PROTEIN"/>
    <property type="match status" value="1"/>
</dbReference>
<feature type="transmembrane region" description="Helical" evidence="1">
    <location>
        <begin position="324"/>
        <end position="341"/>
    </location>
</feature>
<dbReference type="OrthoDB" id="4966979at2"/>
<sequence>MDHSRSSSRLLGVDAARLLAILGMFAAHVFPLSTTTAEQAYSPTITGAVASGRASALFMVLAGVSLVLLTNSLERKGFPNPKVYSVLLRRALIIAVLGLLIGPANEAIANILVHYGILFLLLSLILRAPRATLWVVSTLWLAITPIIWQLLSVQWTGQRLNHNPSFADLLDPGLLLKDIFVTGYYPLLVWIGYGLLGMAIGKTNLSAIKPALYLGVGGLLAAAASFLGGIALITPHLENLANTAGVPLSDIWTLVITGHVPGHNIGPLLLDPVYQWLPTAHSQSLISTIHTAAFAASVIGLMQLTVPRMGMVGQFIAASGRAPLTLYVGHVLLLPLVIGILSPTSTWWVLCAATALLGAWILLNSTPGPLESLVRTLTGADDQQGHRKDTST</sequence>
<evidence type="ECO:0000313" key="4">
    <source>
        <dbReference type="Proteomes" id="UP000316612"/>
    </source>
</evidence>
<feature type="transmembrane region" description="Helical" evidence="1">
    <location>
        <begin position="347"/>
        <end position="363"/>
    </location>
</feature>
<feature type="transmembrane region" description="Helical" evidence="1">
    <location>
        <begin position="83"/>
        <end position="101"/>
    </location>
</feature>